<keyword evidence="12" id="KW-1185">Reference proteome</keyword>
<feature type="binding site" evidence="9">
    <location>
        <position position="78"/>
    </location>
    <ligand>
        <name>substrate</name>
    </ligand>
</feature>
<feature type="site" description="Transition state stabilizer" evidence="9">
    <location>
        <position position="22"/>
    </location>
</feature>
<feature type="binding site" evidence="9">
    <location>
        <position position="92"/>
    </location>
    <ligand>
        <name>substrate</name>
    </ligand>
</feature>
<evidence type="ECO:0000259" key="10">
    <source>
        <dbReference type="Pfam" id="PF01467"/>
    </source>
</evidence>
<feature type="domain" description="Cytidyltransferase-like" evidence="10">
    <location>
        <begin position="10"/>
        <end position="138"/>
    </location>
</feature>
<sequence>MANYRSCVAVYPGTFDPLHNGHVSLVRRGLQIFETIIFAVAKDTHKMPLFSLEERVAMAEQAFRNEPRLMVEPFSGLLVDYVAKRGANVILRGLRAVSDFEFEFQMALMNRKLNRQVQTVFLMTDYQWLYSSSTIIKEAAKHHGNINGLVPHAVLDKLREKFPSESDAGPLVTRATNRPVIG</sequence>
<keyword evidence="5 9" id="KW-0067">ATP-binding</keyword>
<dbReference type="Proteomes" id="UP000007844">
    <property type="component" value="Chromosome"/>
</dbReference>
<evidence type="ECO:0000256" key="6">
    <source>
        <dbReference type="ARBA" id="ARBA00022842"/>
    </source>
</evidence>
<dbReference type="GO" id="GO:0004595">
    <property type="term" value="F:pantetheine-phosphate adenylyltransferase activity"/>
    <property type="evidence" value="ECO:0007669"/>
    <property type="project" value="UniProtKB-UniRule"/>
</dbReference>
<dbReference type="PANTHER" id="PTHR21342:SF1">
    <property type="entry name" value="PHOSPHOPANTETHEINE ADENYLYLTRANSFERASE"/>
    <property type="match status" value="1"/>
</dbReference>
<dbReference type="NCBIfam" id="TIGR00125">
    <property type="entry name" value="cyt_tran_rel"/>
    <property type="match status" value="1"/>
</dbReference>
<dbReference type="GO" id="GO:0015937">
    <property type="term" value="P:coenzyme A biosynthetic process"/>
    <property type="evidence" value="ECO:0007669"/>
    <property type="project" value="UniProtKB-UniRule"/>
</dbReference>
<keyword evidence="4 9" id="KW-0547">Nucleotide-binding</keyword>
<dbReference type="GO" id="GO:0005737">
    <property type="term" value="C:cytoplasm"/>
    <property type="evidence" value="ECO:0007669"/>
    <property type="project" value="UniProtKB-SubCell"/>
</dbReference>
<comment type="subunit">
    <text evidence="9">Homohexamer.</text>
</comment>
<evidence type="ECO:0000256" key="8">
    <source>
        <dbReference type="ARBA" id="ARBA00029346"/>
    </source>
</evidence>
<organism evidence="11 12">
    <name type="scientific">Desulfocurvibacter africanus subsp. africanus str. Walvis Bay</name>
    <dbReference type="NCBI Taxonomy" id="690850"/>
    <lineage>
        <taxon>Bacteria</taxon>
        <taxon>Pseudomonadati</taxon>
        <taxon>Thermodesulfobacteriota</taxon>
        <taxon>Desulfovibrionia</taxon>
        <taxon>Desulfovibrionales</taxon>
        <taxon>Desulfovibrionaceae</taxon>
        <taxon>Desulfocurvibacter</taxon>
    </lineage>
</organism>
<dbReference type="KEGG" id="daf:Desaf_3140"/>
<evidence type="ECO:0000256" key="4">
    <source>
        <dbReference type="ARBA" id="ARBA00022741"/>
    </source>
</evidence>
<comment type="function">
    <text evidence="9">Reversibly transfers an adenylyl group from ATP to 4'-phosphopantetheine, yielding dephospho-CoA (dPCoA) and pyrophosphate.</text>
</comment>
<dbReference type="HAMAP" id="MF_00151">
    <property type="entry name" value="PPAT_bact"/>
    <property type="match status" value="1"/>
</dbReference>
<accession>F3Z329</accession>
<dbReference type="Pfam" id="PF01467">
    <property type="entry name" value="CTP_transf_like"/>
    <property type="match status" value="1"/>
</dbReference>
<comment type="subcellular location">
    <subcellularLocation>
        <location evidence="9">Cytoplasm</location>
    </subcellularLocation>
</comment>
<evidence type="ECO:0000256" key="2">
    <source>
        <dbReference type="ARBA" id="ARBA00022679"/>
    </source>
</evidence>
<name>F3Z329_DESAF</name>
<dbReference type="EMBL" id="CP003221">
    <property type="protein sequence ID" value="EGJ51437.1"/>
    <property type="molecule type" value="Genomic_DNA"/>
</dbReference>
<evidence type="ECO:0000313" key="12">
    <source>
        <dbReference type="Proteomes" id="UP000007844"/>
    </source>
</evidence>
<keyword evidence="2 9" id="KW-0808">Transferase</keyword>
<dbReference type="CDD" id="cd02163">
    <property type="entry name" value="PPAT"/>
    <property type="match status" value="1"/>
</dbReference>
<dbReference type="InterPro" id="IPR014729">
    <property type="entry name" value="Rossmann-like_a/b/a_fold"/>
</dbReference>
<keyword evidence="7 9" id="KW-0173">Coenzyme A biosynthesis</keyword>
<dbReference type="InterPro" id="IPR004821">
    <property type="entry name" value="Cyt_trans-like"/>
</dbReference>
<dbReference type="AlphaFoldDB" id="F3Z329"/>
<dbReference type="HOGENOM" id="CLU_100149_0_1_7"/>
<protein>
    <recommendedName>
        <fullName evidence="9">Phosphopantetheine adenylyltransferase</fullName>
        <ecNumber evidence="9">2.7.7.3</ecNumber>
    </recommendedName>
    <alternativeName>
        <fullName evidence="9">Dephospho-CoA pyrophosphorylase</fullName>
    </alternativeName>
    <alternativeName>
        <fullName evidence="9">Pantetheine-phosphate adenylyltransferase</fullName>
        <shortName evidence="9">PPAT</shortName>
    </alternativeName>
</protein>
<keyword evidence="1 9" id="KW-0963">Cytoplasm</keyword>
<dbReference type="eggNOG" id="COG0669">
    <property type="taxonomic scope" value="Bacteria"/>
</dbReference>
<dbReference type="GO" id="GO:0005524">
    <property type="term" value="F:ATP binding"/>
    <property type="evidence" value="ECO:0007669"/>
    <property type="project" value="UniProtKB-KW"/>
</dbReference>
<feature type="binding site" evidence="9">
    <location>
        <position position="46"/>
    </location>
    <ligand>
        <name>substrate</name>
    </ligand>
</feature>
<dbReference type="PANTHER" id="PTHR21342">
    <property type="entry name" value="PHOSPHOPANTETHEINE ADENYLYLTRANSFERASE"/>
    <property type="match status" value="1"/>
</dbReference>
<dbReference type="UniPathway" id="UPA00241">
    <property type="reaction ID" value="UER00355"/>
</dbReference>
<comment type="cofactor">
    <cofactor evidence="9">
        <name>Mg(2+)</name>
        <dbReference type="ChEBI" id="CHEBI:18420"/>
    </cofactor>
</comment>
<keyword evidence="3 9" id="KW-0548">Nucleotidyltransferase</keyword>
<reference evidence="11 12" key="1">
    <citation type="journal article" date="2011" name="J. Bacteriol.">
        <title>Genome sequence of the mercury-methylating and pleomorphic Desulfovibrio africanus Strain Walvis Bay.</title>
        <authorList>
            <person name="Brown S.D."/>
            <person name="Wall J.D."/>
            <person name="Kucken A.M."/>
            <person name="Gilmour C.C."/>
            <person name="Podar M."/>
            <person name="Brandt C.C."/>
            <person name="Teshima H."/>
            <person name="Detter J.C."/>
            <person name="Han C.S."/>
            <person name="Land M.L."/>
            <person name="Lucas S."/>
            <person name="Han J."/>
            <person name="Pennacchio L."/>
            <person name="Nolan M."/>
            <person name="Pitluck S."/>
            <person name="Woyke T."/>
            <person name="Goodwin L."/>
            <person name="Palumbo A.V."/>
            <person name="Elias D.A."/>
        </authorList>
    </citation>
    <scope>NUCLEOTIDE SEQUENCE [LARGE SCALE GENOMIC DNA]</scope>
    <source>
        <strain evidence="11 12">Walvis Bay</strain>
    </source>
</reference>
<keyword evidence="6 9" id="KW-0460">Magnesium</keyword>
<comment type="pathway">
    <text evidence="9">Cofactor biosynthesis; coenzyme A biosynthesis; CoA from (R)-pantothenate: step 4/5.</text>
</comment>
<comment type="similarity">
    <text evidence="9">Belongs to the bacterial CoaD family.</text>
</comment>
<evidence type="ECO:0000313" key="11">
    <source>
        <dbReference type="EMBL" id="EGJ51437.1"/>
    </source>
</evidence>
<evidence type="ECO:0000256" key="3">
    <source>
        <dbReference type="ARBA" id="ARBA00022695"/>
    </source>
</evidence>
<feature type="binding site" evidence="9">
    <location>
        <begin position="93"/>
        <end position="95"/>
    </location>
    <ligand>
        <name>ATP</name>
        <dbReference type="ChEBI" id="CHEBI:30616"/>
    </ligand>
</feature>
<comment type="catalytic activity">
    <reaction evidence="8 9">
        <text>(R)-4'-phosphopantetheine + ATP + H(+) = 3'-dephospho-CoA + diphosphate</text>
        <dbReference type="Rhea" id="RHEA:19801"/>
        <dbReference type="ChEBI" id="CHEBI:15378"/>
        <dbReference type="ChEBI" id="CHEBI:30616"/>
        <dbReference type="ChEBI" id="CHEBI:33019"/>
        <dbReference type="ChEBI" id="CHEBI:57328"/>
        <dbReference type="ChEBI" id="CHEBI:61723"/>
        <dbReference type="EC" id="2.7.7.3"/>
    </reaction>
</comment>
<dbReference type="SUPFAM" id="SSF52374">
    <property type="entry name" value="Nucleotidylyl transferase"/>
    <property type="match status" value="1"/>
</dbReference>
<evidence type="ECO:0000256" key="5">
    <source>
        <dbReference type="ARBA" id="ARBA00022840"/>
    </source>
</evidence>
<feature type="binding site" evidence="9">
    <location>
        <position position="103"/>
    </location>
    <ligand>
        <name>ATP</name>
        <dbReference type="ChEBI" id="CHEBI:30616"/>
    </ligand>
</feature>
<dbReference type="InterPro" id="IPR001980">
    <property type="entry name" value="PPAT"/>
</dbReference>
<gene>
    <name evidence="9" type="primary">coaD</name>
    <name evidence="11" type="ORF">Desaf_3140</name>
</gene>
<dbReference type="Gene3D" id="3.40.50.620">
    <property type="entry name" value="HUPs"/>
    <property type="match status" value="1"/>
</dbReference>
<dbReference type="PRINTS" id="PR01020">
    <property type="entry name" value="LPSBIOSNTHSS"/>
</dbReference>
<proteinExistence type="inferred from homology"/>
<dbReference type="STRING" id="690850.Desaf_3140"/>
<dbReference type="NCBIfam" id="TIGR01510">
    <property type="entry name" value="coaD_prev_kdtB"/>
    <property type="match status" value="1"/>
</dbReference>
<feature type="binding site" evidence="9">
    <location>
        <begin position="128"/>
        <end position="134"/>
    </location>
    <ligand>
        <name>ATP</name>
        <dbReference type="ChEBI" id="CHEBI:30616"/>
    </ligand>
</feature>
<feature type="binding site" evidence="9">
    <location>
        <position position="22"/>
    </location>
    <ligand>
        <name>ATP</name>
        <dbReference type="ChEBI" id="CHEBI:30616"/>
    </ligand>
</feature>
<evidence type="ECO:0000256" key="9">
    <source>
        <dbReference type="HAMAP-Rule" id="MF_00151"/>
    </source>
</evidence>
<evidence type="ECO:0000256" key="1">
    <source>
        <dbReference type="ARBA" id="ARBA00022490"/>
    </source>
</evidence>
<dbReference type="EC" id="2.7.7.3" evidence="9"/>
<dbReference type="RefSeq" id="WP_014261074.1">
    <property type="nucleotide sequence ID" value="NC_016629.1"/>
</dbReference>
<evidence type="ECO:0000256" key="7">
    <source>
        <dbReference type="ARBA" id="ARBA00022993"/>
    </source>
</evidence>
<feature type="binding site" evidence="9">
    <location>
        <position position="14"/>
    </location>
    <ligand>
        <name>substrate</name>
    </ligand>
</feature>
<feature type="binding site" evidence="9">
    <location>
        <begin position="14"/>
        <end position="15"/>
    </location>
    <ligand>
        <name>ATP</name>
        <dbReference type="ChEBI" id="CHEBI:30616"/>
    </ligand>
</feature>